<accession>A0ABP5V7G8</accession>
<dbReference type="RefSeq" id="WP_344620878.1">
    <property type="nucleotide sequence ID" value="NZ_BAAARV010000142.1"/>
</dbReference>
<reference evidence="2" key="1">
    <citation type="journal article" date="2019" name="Int. J. Syst. Evol. Microbiol.">
        <title>The Global Catalogue of Microorganisms (GCM) 10K type strain sequencing project: providing services to taxonomists for standard genome sequencing and annotation.</title>
        <authorList>
            <consortium name="The Broad Institute Genomics Platform"/>
            <consortium name="The Broad Institute Genome Sequencing Center for Infectious Disease"/>
            <person name="Wu L."/>
            <person name="Ma J."/>
        </authorList>
    </citation>
    <scope>NUCLEOTIDE SEQUENCE [LARGE SCALE GENOMIC DNA]</scope>
    <source>
        <strain evidence="2">JCM 3272</strain>
    </source>
</reference>
<protein>
    <submittedName>
        <fullName evidence="1">Uncharacterized protein</fullName>
    </submittedName>
</protein>
<comment type="caution">
    <text evidence="1">The sequence shown here is derived from an EMBL/GenBank/DDBJ whole genome shotgun (WGS) entry which is preliminary data.</text>
</comment>
<name>A0ABP5V7G8_9ACTN</name>
<evidence type="ECO:0000313" key="1">
    <source>
        <dbReference type="EMBL" id="GAA2395736.1"/>
    </source>
</evidence>
<proteinExistence type="predicted"/>
<organism evidence="1 2">
    <name type="scientific">Dactylosporangium salmoneum</name>
    <dbReference type="NCBI Taxonomy" id="53361"/>
    <lineage>
        <taxon>Bacteria</taxon>
        <taxon>Bacillati</taxon>
        <taxon>Actinomycetota</taxon>
        <taxon>Actinomycetes</taxon>
        <taxon>Micromonosporales</taxon>
        <taxon>Micromonosporaceae</taxon>
        <taxon>Dactylosporangium</taxon>
    </lineage>
</organism>
<sequence length="105" mass="11563">MARLHIDLAEAAQRHATSFDQLLPGALVLATPEAETLEAGWGPLLQVAFPPGWEQRPLAEDQREFLRRLVDNDEVWHERIAAGLARFAAVGLPADREACRALVAT</sequence>
<keyword evidence="2" id="KW-1185">Reference proteome</keyword>
<evidence type="ECO:0000313" key="2">
    <source>
        <dbReference type="Proteomes" id="UP001501444"/>
    </source>
</evidence>
<dbReference type="EMBL" id="BAAARV010000142">
    <property type="protein sequence ID" value="GAA2395736.1"/>
    <property type="molecule type" value="Genomic_DNA"/>
</dbReference>
<gene>
    <name evidence="1" type="ORF">GCM10010170_110940</name>
</gene>
<dbReference type="Proteomes" id="UP001501444">
    <property type="component" value="Unassembled WGS sequence"/>
</dbReference>